<dbReference type="STRING" id="1045558.SAMN05216175_10197"/>
<keyword evidence="7" id="KW-0378">Hydrolase</keyword>
<name>A0A1I2LMS0_9GAMM</name>
<dbReference type="Proteomes" id="UP000198623">
    <property type="component" value="Unassembled WGS sequence"/>
</dbReference>
<dbReference type="GO" id="GO:0004252">
    <property type="term" value="F:serine-type endopeptidase activity"/>
    <property type="evidence" value="ECO:0007669"/>
    <property type="project" value="InterPro"/>
</dbReference>
<evidence type="ECO:0000256" key="4">
    <source>
        <dbReference type="ARBA" id="ARBA00023136"/>
    </source>
</evidence>
<protein>
    <submittedName>
        <fullName evidence="7">Rhomboid family GlyGly-CTERM serine protease</fullName>
    </submittedName>
</protein>
<keyword evidence="4 5" id="KW-0472">Membrane</keyword>
<evidence type="ECO:0000256" key="2">
    <source>
        <dbReference type="ARBA" id="ARBA00022692"/>
    </source>
</evidence>
<evidence type="ECO:0000313" key="8">
    <source>
        <dbReference type="Proteomes" id="UP000198623"/>
    </source>
</evidence>
<evidence type="ECO:0000313" key="7">
    <source>
        <dbReference type="EMBL" id="SFF79838.1"/>
    </source>
</evidence>
<dbReference type="GO" id="GO:0006508">
    <property type="term" value="P:proteolysis"/>
    <property type="evidence" value="ECO:0007669"/>
    <property type="project" value="UniProtKB-KW"/>
</dbReference>
<organism evidence="7 8">
    <name type="scientific">Neptunomonas qingdaonensis</name>
    <dbReference type="NCBI Taxonomy" id="1045558"/>
    <lineage>
        <taxon>Bacteria</taxon>
        <taxon>Pseudomonadati</taxon>
        <taxon>Pseudomonadota</taxon>
        <taxon>Gammaproteobacteria</taxon>
        <taxon>Oceanospirillales</taxon>
        <taxon>Oceanospirillaceae</taxon>
        <taxon>Neptunomonas</taxon>
    </lineage>
</organism>
<evidence type="ECO:0000256" key="3">
    <source>
        <dbReference type="ARBA" id="ARBA00022989"/>
    </source>
</evidence>
<sequence length="197" mass="22241">MRAARGKVLGASAFVFCLWLLQSYREVLELDRQQLLSGEIWRIWTGHLVHTNSFHFALNIAAAIIIYFTFFLRIKSGELLLYSFIFAALISVTLLYIYPSLGWYNGLSGLLHALVAYFSVRLASDGDKVFWAGLVIIWLKVLVEAIRSHLGYESLVGDMSVITEAHLIGAFFGTVTALICMVYWRGKDKPELKSISK</sequence>
<evidence type="ECO:0000259" key="6">
    <source>
        <dbReference type="Pfam" id="PF01694"/>
    </source>
</evidence>
<dbReference type="SUPFAM" id="SSF144091">
    <property type="entry name" value="Rhomboid-like"/>
    <property type="match status" value="1"/>
</dbReference>
<dbReference type="RefSeq" id="WP_090723031.1">
    <property type="nucleotide sequence ID" value="NZ_FOOU01000001.1"/>
</dbReference>
<dbReference type="InterPro" id="IPR023826">
    <property type="entry name" value="Rhom-like_SP_proteobac"/>
</dbReference>
<accession>A0A1I2LMS0</accession>
<dbReference type="Pfam" id="PF01694">
    <property type="entry name" value="Rhomboid"/>
    <property type="match status" value="1"/>
</dbReference>
<dbReference type="EMBL" id="FOOU01000001">
    <property type="protein sequence ID" value="SFF79838.1"/>
    <property type="molecule type" value="Genomic_DNA"/>
</dbReference>
<dbReference type="InterPro" id="IPR035952">
    <property type="entry name" value="Rhomboid-like_sf"/>
</dbReference>
<keyword evidence="3 5" id="KW-1133">Transmembrane helix</keyword>
<keyword evidence="7" id="KW-0645">Protease</keyword>
<dbReference type="NCBIfam" id="TIGR03902">
    <property type="entry name" value="rhom_GG_sort"/>
    <property type="match status" value="1"/>
</dbReference>
<feature type="transmembrane region" description="Helical" evidence="5">
    <location>
        <begin position="129"/>
        <end position="146"/>
    </location>
</feature>
<evidence type="ECO:0000256" key="5">
    <source>
        <dbReference type="SAM" id="Phobius"/>
    </source>
</evidence>
<comment type="subcellular location">
    <subcellularLocation>
        <location evidence="1">Membrane</location>
        <topology evidence="1">Multi-pass membrane protein</topology>
    </subcellularLocation>
</comment>
<evidence type="ECO:0000256" key="1">
    <source>
        <dbReference type="ARBA" id="ARBA00004141"/>
    </source>
</evidence>
<feature type="transmembrane region" description="Helical" evidence="5">
    <location>
        <begin position="54"/>
        <end position="72"/>
    </location>
</feature>
<feature type="transmembrane region" description="Helical" evidence="5">
    <location>
        <begin position="103"/>
        <end position="122"/>
    </location>
</feature>
<reference evidence="8" key="1">
    <citation type="submission" date="2016-10" db="EMBL/GenBank/DDBJ databases">
        <authorList>
            <person name="Varghese N."/>
            <person name="Submissions S."/>
        </authorList>
    </citation>
    <scope>NUCLEOTIDE SEQUENCE [LARGE SCALE GENOMIC DNA]</scope>
    <source>
        <strain evidence="8">CGMCC 1.10971</strain>
    </source>
</reference>
<dbReference type="AlphaFoldDB" id="A0A1I2LMS0"/>
<keyword evidence="8" id="KW-1185">Reference proteome</keyword>
<feature type="transmembrane region" description="Helical" evidence="5">
    <location>
        <begin position="79"/>
        <end position="97"/>
    </location>
</feature>
<gene>
    <name evidence="7" type="ORF">SAMN05216175_10197</name>
</gene>
<feature type="transmembrane region" description="Helical" evidence="5">
    <location>
        <begin position="166"/>
        <end position="184"/>
    </location>
</feature>
<dbReference type="InterPro" id="IPR022764">
    <property type="entry name" value="Peptidase_S54_rhomboid_dom"/>
</dbReference>
<keyword evidence="2 5" id="KW-0812">Transmembrane</keyword>
<proteinExistence type="predicted"/>
<dbReference type="GO" id="GO:0016020">
    <property type="term" value="C:membrane"/>
    <property type="evidence" value="ECO:0007669"/>
    <property type="project" value="UniProtKB-SubCell"/>
</dbReference>
<dbReference type="OrthoDB" id="196054at2"/>
<feature type="domain" description="Peptidase S54 rhomboid" evidence="6">
    <location>
        <begin position="38"/>
        <end position="180"/>
    </location>
</feature>
<dbReference type="Gene3D" id="1.20.1540.10">
    <property type="entry name" value="Rhomboid-like"/>
    <property type="match status" value="1"/>
</dbReference>